<feature type="domain" description="PepSY" evidence="1">
    <location>
        <begin position="385"/>
        <end position="444"/>
    </location>
</feature>
<evidence type="ECO:0000313" key="4">
    <source>
        <dbReference type="EMBL" id="MBC8595322.1"/>
    </source>
</evidence>
<dbReference type="Pfam" id="PF20769">
    <property type="entry name" value="YPEB_N"/>
    <property type="match status" value="1"/>
</dbReference>
<evidence type="ECO:0000259" key="1">
    <source>
        <dbReference type="Pfam" id="PF03413"/>
    </source>
</evidence>
<protein>
    <submittedName>
        <fullName evidence="4">Germination protein YpeB</fullName>
    </submittedName>
</protein>
<evidence type="ECO:0000259" key="2">
    <source>
        <dbReference type="Pfam" id="PF14620"/>
    </source>
</evidence>
<reference evidence="4" key="1">
    <citation type="submission" date="2020-08" db="EMBL/GenBank/DDBJ databases">
        <title>Genome public.</title>
        <authorList>
            <person name="Liu C."/>
            <person name="Sun Q."/>
        </authorList>
    </citation>
    <scope>NUCLEOTIDE SEQUENCE</scope>
    <source>
        <strain evidence="4">NSJ-50</strain>
    </source>
</reference>
<gene>
    <name evidence="4" type="primary">ypeB</name>
    <name evidence="4" type="ORF">H8706_00335</name>
</gene>
<sequence>MENSNENRKSKPSMGYFLILVTLLLVITFSAAIVKNNTAEAMKGQLNDVYTRSFLQLTDCVKDIDTLLSKCVVTNSPYALNDLSNEIYQKASFAQANLGELPISHVEIDNTAKFLTQVGDYTYSISKKGLRGEELSADEKKQLEDLAKYSSTLTQTLFEIQNDLFSGKLSFDISEKSSEVLASEDKKLDIGSSAEKMEKEFEEYPSLIYDGPFSDHINKISAKMLSKTNKITEQHAMEIAKEFLNEPKKVSARGKSNSNIPTYVFSAANSGGDDAYIEITENGGYVLYMLKNRDVAETKLDISDAVRLGADCLAKNKCYSMKESYYEIRNNIATINYAYVEDDVTMYSDLIKIKIALDNGEILGFEANGYIMSHEEHRNLNGVSLTLDEAREKVSKSIEITSENLAAIPKENKTEVLCYEFKGKFNGKNYIVYINATTGAEEKILILLETENGTLTI</sequence>
<dbReference type="EMBL" id="JACRTE010000001">
    <property type="protein sequence ID" value="MBC8595322.1"/>
    <property type="molecule type" value="Genomic_DNA"/>
</dbReference>
<dbReference type="Pfam" id="PF03413">
    <property type="entry name" value="PepSY"/>
    <property type="match status" value="1"/>
</dbReference>
<name>A0A926F9I8_9FIRM</name>
<organism evidence="4 5">
    <name type="scientific">Qingrenia yutianensis</name>
    <dbReference type="NCBI Taxonomy" id="2763676"/>
    <lineage>
        <taxon>Bacteria</taxon>
        <taxon>Bacillati</taxon>
        <taxon>Bacillota</taxon>
        <taxon>Clostridia</taxon>
        <taxon>Eubacteriales</taxon>
        <taxon>Oscillospiraceae</taxon>
        <taxon>Qingrenia</taxon>
    </lineage>
</organism>
<feature type="domain" description="Sporulation protein YpeB PepSY1 and PepSY2" evidence="2">
    <location>
        <begin position="194"/>
        <end position="380"/>
    </location>
</feature>
<dbReference type="AlphaFoldDB" id="A0A926F9I8"/>
<feature type="domain" description="Sporulation protein YpeB N-terminal" evidence="3">
    <location>
        <begin position="41"/>
        <end position="171"/>
    </location>
</feature>
<dbReference type="Pfam" id="PF14620">
    <property type="entry name" value="YPEB_PepSY1-2"/>
    <property type="match status" value="1"/>
</dbReference>
<dbReference type="NCBIfam" id="TIGR02889">
    <property type="entry name" value="spore_YpeB"/>
    <property type="match status" value="1"/>
</dbReference>
<keyword evidence="5" id="KW-1185">Reference proteome</keyword>
<accession>A0A926F9I8</accession>
<dbReference type="InterPro" id="IPR014239">
    <property type="entry name" value="YpeB_PepSY1-2"/>
</dbReference>
<dbReference type="InterPro" id="IPR025711">
    <property type="entry name" value="PepSY"/>
</dbReference>
<proteinExistence type="predicted"/>
<dbReference type="Proteomes" id="UP000647416">
    <property type="component" value="Unassembled WGS sequence"/>
</dbReference>
<dbReference type="RefSeq" id="WP_262431047.1">
    <property type="nucleotide sequence ID" value="NZ_JACRTE010000001.1"/>
</dbReference>
<comment type="caution">
    <text evidence="4">The sequence shown here is derived from an EMBL/GenBank/DDBJ whole genome shotgun (WGS) entry which is preliminary data.</text>
</comment>
<evidence type="ECO:0000259" key="3">
    <source>
        <dbReference type="Pfam" id="PF20769"/>
    </source>
</evidence>
<evidence type="ECO:0000313" key="5">
    <source>
        <dbReference type="Proteomes" id="UP000647416"/>
    </source>
</evidence>
<dbReference type="InterPro" id="IPR048402">
    <property type="entry name" value="YpeB_N"/>
</dbReference>
<dbReference type="GO" id="GO:0009847">
    <property type="term" value="P:spore germination"/>
    <property type="evidence" value="ECO:0007669"/>
    <property type="project" value="InterPro"/>
</dbReference>